<evidence type="ECO:0000256" key="9">
    <source>
        <dbReference type="ARBA" id="ARBA00023239"/>
    </source>
</evidence>
<evidence type="ECO:0000256" key="5">
    <source>
        <dbReference type="ARBA" id="ARBA00022813"/>
    </source>
</evidence>
<dbReference type="Proteomes" id="UP000193685">
    <property type="component" value="Unassembled WGS sequence"/>
</dbReference>
<feature type="active site" description="Proton acceptor; for processing activity" evidence="13">
    <location>
        <position position="295"/>
    </location>
</feature>
<keyword evidence="3 12" id="KW-0949">S-adenosyl-L-methionine</keyword>
<evidence type="ECO:0000256" key="17">
    <source>
        <dbReference type="PIRSR" id="PIRSR001355-5"/>
    </source>
</evidence>
<dbReference type="GO" id="GO:0008295">
    <property type="term" value="P:spermidine biosynthetic process"/>
    <property type="evidence" value="ECO:0007669"/>
    <property type="project" value="UniProtKB-KW"/>
</dbReference>
<dbReference type="GO" id="GO:0004014">
    <property type="term" value="F:adenosylmethionine decarboxylase activity"/>
    <property type="evidence" value="ECO:0007669"/>
    <property type="project" value="UniProtKB-EC"/>
</dbReference>
<dbReference type="EMBL" id="MCFI01000016">
    <property type="protein sequence ID" value="ORY79069.1"/>
    <property type="molecule type" value="Genomic_DNA"/>
</dbReference>
<comment type="pathway">
    <text evidence="1 12">Amine and polyamine biosynthesis; S-adenosylmethioninamine biosynthesis; S-adenosylmethioninamine from S-adenosyl-L-methionine: step 1/1.</text>
</comment>
<sequence>MTQTEPTKTIVQDWSETGFEGPEKLLEVWFCASPDDLPSACKPQGLKVVPRDVWETMLDQVQCKVLSVINAIDIDAYLLSESSMFVFPHKLILKTCGTTTLLAGLQALLDIARDHAAFPQDTQPWRVFYSRKNYMFPDAQKAPHKTWQDEMNYLDRFFDGGSAYQIGPMNGDHWFLYMFSQAQQQVLESGAANEDDFEDETLEVLMTELDVNKAQQFYKSTIAATEEDMMADMMQSTTLTKHEEQHNGANGAHDDSSVGHVYGTICSKQSGLQKICCRRPSSVMDSFVFDPLGYSANMVDGTSYATIHITPEQECSYASFETNMTGAVKDLSRVLDVFLPGKFTMTRFATQRDDAKTTKLKIEGYRRCDLIHYELDGYFLEFQNWKKL</sequence>
<comment type="similarity">
    <text evidence="2 12">Belongs to the eukaryotic AdoMetDC family.</text>
</comment>
<feature type="chain" id="PRO_5042320507" description="S-adenosylmethionine decarboxylase alpha chain" evidence="17">
    <location>
        <begin position="82"/>
        <end position="388"/>
    </location>
</feature>
<keyword evidence="7 12" id="KW-0620">Polyamine biosynthesis</keyword>
<comment type="caution">
    <text evidence="18">The sequence shown here is derived from an EMBL/GenBank/DDBJ whole genome shotgun (WGS) entry which is preliminary data.</text>
</comment>
<evidence type="ECO:0000256" key="13">
    <source>
        <dbReference type="PIRSR" id="PIRSR001355-1"/>
    </source>
</evidence>
<dbReference type="AlphaFoldDB" id="A0A1Y2F5D0"/>
<evidence type="ECO:0000256" key="14">
    <source>
        <dbReference type="PIRSR" id="PIRSR001355-2"/>
    </source>
</evidence>
<dbReference type="NCBIfam" id="TIGR00535">
    <property type="entry name" value="SAM_DCase"/>
    <property type="match status" value="1"/>
</dbReference>
<dbReference type="SUPFAM" id="SSF56276">
    <property type="entry name" value="S-adenosylmethionine decarboxylase"/>
    <property type="match status" value="1"/>
</dbReference>
<comment type="catalytic activity">
    <reaction evidence="12">
        <text>S-adenosyl-L-methionine + H(+) = S-adenosyl 3-(methylsulfanyl)propylamine + CO2</text>
        <dbReference type="Rhea" id="RHEA:15981"/>
        <dbReference type="ChEBI" id="CHEBI:15378"/>
        <dbReference type="ChEBI" id="CHEBI:16526"/>
        <dbReference type="ChEBI" id="CHEBI:57443"/>
        <dbReference type="ChEBI" id="CHEBI:59789"/>
        <dbReference type="EC" id="4.1.1.50"/>
    </reaction>
</comment>
<evidence type="ECO:0000256" key="11">
    <source>
        <dbReference type="ARBA" id="ARBA00023317"/>
    </source>
</evidence>
<evidence type="ECO:0000256" key="4">
    <source>
        <dbReference type="ARBA" id="ARBA00022793"/>
    </source>
</evidence>
<feature type="site" description="Cleavage (non-hydrolytic); by autolysis" evidence="16">
    <location>
        <begin position="81"/>
        <end position="82"/>
    </location>
</feature>
<keyword evidence="19" id="KW-1185">Reference proteome</keyword>
<organism evidence="18 19">
    <name type="scientific">Protomyces lactucae-debilis</name>
    <dbReference type="NCBI Taxonomy" id="2754530"/>
    <lineage>
        <taxon>Eukaryota</taxon>
        <taxon>Fungi</taxon>
        <taxon>Dikarya</taxon>
        <taxon>Ascomycota</taxon>
        <taxon>Taphrinomycotina</taxon>
        <taxon>Taphrinomycetes</taxon>
        <taxon>Taphrinales</taxon>
        <taxon>Protomycetaceae</taxon>
        <taxon>Protomyces</taxon>
    </lineage>
</organism>
<dbReference type="Gene3D" id="3.60.90.10">
    <property type="entry name" value="S-adenosylmethionine decarboxylase"/>
    <property type="match status" value="1"/>
</dbReference>
<evidence type="ECO:0000256" key="12">
    <source>
        <dbReference type="PIRNR" id="PIRNR001355"/>
    </source>
</evidence>
<keyword evidence="11 12" id="KW-0670">Pyruvate</keyword>
<feature type="binding site" evidence="14">
    <location>
        <position position="19"/>
    </location>
    <ligand>
        <name>substrate</name>
    </ligand>
</feature>
<evidence type="ECO:0000256" key="2">
    <source>
        <dbReference type="ARBA" id="ARBA00008466"/>
    </source>
</evidence>
<feature type="binding site" evidence="14">
    <location>
        <position position="289"/>
    </location>
    <ligand>
        <name>substrate</name>
    </ligand>
</feature>
<dbReference type="InterPro" id="IPR048283">
    <property type="entry name" value="AdoMetDC-like"/>
</dbReference>
<feature type="binding site" evidence="14">
    <location>
        <position position="81"/>
    </location>
    <ligand>
        <name>substrate</name>
    </ligand>
</feature>
<comment type="cofactor">
    <cofactor evidence="12">
        <name>pyruvate</name>
        <dbReference type="ChEBI" id="CHEBI:15361"/>
    </cofactor>
    <text evidence="12">Binds 1 pyruvoyl group covalently per subunit.</text>
</comment>
<dbReference type="EC" id="4.1.1.50" evidence="12"/>
<keyword evidence="5 16" id="KW-0068">Autocatalytic cleavage</keyword>
<dbReference type="GO" id="GO:0006597">
    <property type="term" value="P:spermine biosynthetic process"/>
    <property type="evidence" value="ECO:0007669"/>
    <property type="project" value="InterPro"/>
</dbReference>
<dbReference type="PIRSF" id="PIRSF001355">
    <property type="entry name" value="S-AdenosylMet_decarboxylase"/>
    <property type="match status" value="1"/>
</dbReference>
<dbReference type="PANTHER" id="PTHR11570:SF0">
    <property type="entry name" value="S-ADENOSYLMETHIONINE DECARBOXYLASE PROENZYME"/>
    <property type="match status" value="1"/>
</dbReference>
<feature type="binding site" evidence="14">
    <location>
        <position position="312"/>
    </location>
    <ligand>
        <name>substrate</name>
    </ligand>
</feature>
<keyword evidence="9 12" id="KW-0456">Lyase</keyword>
<dbReference type="InterPro" id="IPR001985">
    <property type="entry name" value="S-AdoMet_decarboxylase_euk"/>
</dbReference>
<keyword evidence="4 12" id="KW-0210">Decarboxylase</keyword>
<keyword evidence="6 12" id="KW-0745">Spermidine biosynthesis</keyword>
<dbReference type="Pfam" id="PF01536">
    <property type="entry name" value="SAM_decarbox"/>
    <property type="match status" value="1"/>
</dbReference>
<feature type="chain" id="PRO_5042320506" description="S-adenosylmethionine decarboxylase beta chain" evidence="17">
    <location>
        <begin position="1"/>
        <end position="81"/>
    </location>
</feature>
<proteinExistence type="inferred from homology"/>
<reference evidence="18 19" key="1">
    <citation type="submission" date="2016-07" db="EMBL/GenBank/DDBJ databases">
        <title>Pervasive Adenine N6-methylation of Active Genes in Fungi.</title>
        <authorList>
            <consortium name="DOE Joint Genome Institute"/>
            <person name="Mondo S.J."/>
            <person name="Dannebaum R.O."/>
            <person name="Kuo R.C."/>
            <person name="Labutti K."/>
            <person name="Haridas S."/>
            <person name="Kuo A."/>
            <person name="Salamov A."/>
            <person name="Ahrendt S.R."/>
            <person name="Lipzen A."/>
            <person name="Sullivan W."/>
            <person name="Andreopoulos W.B."/>
            <person name="Clum A."/>
            <person name="Lindquist E."/>
            <person name="Daum C."/>
            <person name="Ramamoorthy G.K."/>
            <person name="Gryganskyi A."/>
            <person name="Culley D."/>
            <person name="Magnuson J.K."/>
            <person name="James T.Y."/>
            <person name="O'Malley M.A."/>
            <person name="Stajich J.E."/>
            <person name="Spatafora J.W."/>
            <person name="Visel A."/>
            <person name="Grigoriev I.V."/>
        </authorList>
    </citation>
    <scope>NUCLEOTIDE SEQUENCE [LARGE SCALE GENOMIC DNA]</scope>
    <source>
        <strain evidence="18 19">12-1054</strain>
    </source>
</reference>
<dbReference type="UniPathway" id="UPA00331">
    <property type="reaction ID" value="UER00451"/>
</dbReference>
<dbReference type="PROSITE" id="PS01336">
    <property type="entry name" value="ADOMETDC"/>
    <property type="match status" value="1"/>
</dbReference>
<evidence type="ECO:0000256" key="6">
    <source>
        <dbReference type="ARBA" id="ARBA00023066"/>
    </source>
</evidence>
<evidence type="ECO:0000256" key="8">
    <source>
        <dbReference type="ARBA" id="ARBA00023145"/>
    </source>
</evidence>
<dbReference type="OrthoDB" id="1068353at2759"/>
<feature type="modified residue" description="Pyruvic acid (Ser); by autocatalysis" evidence="15">
    <location>
        <position position="82"/>
    </location>
</feature>
<feature type="active site" description="Proton donor; for catalytic activity" evidence="13">
    <location>
        <position position="82"/>
    </location>
</feature>
<dbReference type="GeneID" id="63786397"/>
<accession>A0A1Y2F5D0</accession>
<dbReference type="GO" id="GO:0005829">
    <property type="term" value="C:cytosol"/>
    <property type="evidence" value="ECO:0007669"/>
    <property type="project" value="TreeGrafter"/>
</dbReference>
<dbReference type="OMA" id="WFEESSN"/>
<keyword evidence="10 12" id="KW-0704">Schiff base</keyword>
<dbReference type="InterPro" id="IPR018166">
    <property type="entry name" value="S-AdoMet_deCO2ase_CS"/>
</dbReference>
<dbReference type="STRING" id="56484.A0A1Y2F5D0"/>
<evidence type="ECO:0000256" key="15">
    <source>
        <dbReference type="PIRSR" id="PIRSR001355-3"/>
    </source>
</evidence>
<evidence type="ECO:0000256" key="10">
    <source>
        <dbReference type="ARBA" id="ARBA00023270"/>
    </source>
</evidence>
<evidence type="ECO:0000256" key="1">
    <source>
        <dbReference type="ARBA" id="ARBA00004911"/>
    </source>
</evidence>
<evidence type="ECO:0000256" key="3">
    <source>
        <dbReference type="ARBA" id="ARBA00022691"/>
    </source>
</evidence>
<protein>
    <recommendedName>
        <fullName evidence="12">S-adenosylmethionine decarboxylase proenzyme</fullName>
        <ecNumber evidence="12">4.1.1.50</ecNumber>
    </recommendedName>
</protein>
<gene>
    <name evidence="18" type="ORF">BCR37DRAFT_382053</name>
</gene>
<evidence type="ECO:0000313" key="19">
    <source>
        <dbReference type="Proteomes" id="UP000193685"/>
    </source>
</evidence>
<evidence type="ECO:0000256" key="16">
    <source>
        <dbReference type="PIRSR" id="PIRSR001355-4"/>
    </source>
</evidence>
<feature type="active site" description="Proton acceptor; for processing activity" evidence="13">
    <location>
        <position position="308"/>
    </location>
</feature>
<dbReference type="PANTHER" id="PTHR11570">
    <property type="entry name" value="S-ADENOSYLMETHIONINE DECARBOXYLASE"/>
    <property type="match status" value="1"/>
</dbReference>
<dbReference type="InterPro" id="IPR016067">
    <property type="entry name" value="S-AdoMet_deCO2ase_core"/>
</dbReference>
<keyword evidence="8 12" id="KW-0865">Zymogen</keyword>
<dbReference type="RefSeq" id="XP_040723701.1">
    <property type="nucleotide sequence ID" value="XM_040869798.1"/>
</dbReference>
<name>A0A1Y2F5D0_PROLT</name>
<feature type="active site" description="Proton donor; for catalytic activity" evidence="13">
    <location>
        <position position="96"/>
    </location>
</feature>
<evidence type="ECO:0000256" key="7">
    <source>
        <dbReference type="ARBA" id="ARBA00023115"/>
    </source>
</evidence>
<evidence type="ECO:0000313" key="18">
    <source>
        <dbReference type="EMBL" id="ORY79069.1"/>
    </source>
</evidence>